<dbReference type="GO" id="GO:0003887">
    <property type="term" value="F:DNA-directed DNA polymerase activity"/>
    <property type="evidence" value="ECO:0007669"/>
    <property type="project" value="TreeGrafter"/>
</dbReference>
<dbReference type="InterPro" id="IPR056447">
    <property type="entry name" value="REV3_N"/>
</dbReference>
<reference evidence="3 4" key="1">
    <citation type="journal article" date="2024" name="Proc. Natl. Acad. Sci. U.S.A.">
        <title>The genetic regulatory architecture and epigenomic basis for age-related changes in rattlesnake venom.</title>
        <authorList>
            <person name="Hogan M.P."/>
            <person name="Holding M.L."/>
            <person name="Nystrom G.S."/>
            <person name="Colston T.J."/>
            <person name="Bartlett D.A."/>
            <person name="Mason A.J."/>
            <person name="Ellsworth S.A."/>
            <person name="Rautsaw R.M."/>
            <person name="Lawrence K.C."/>
            <person name="Strickland J.L."/>
            <person name="He B."/>
            <person name="Fraser P."/>
            <person name="Margres M.J."/>
            <person name="Gilbert D.M."/>
            <person name="Gibbs H.L."/>
            <person name="Parkinson C.L."/>
            <person name="Rokyta D.R."/>
        </authorList>
    </citation>
    <scope>NUCLEOTIDE SEQUENCE [LARGE SCALE GENOMIC DNA]</scope>
    <source>
        <strain evidence="3">DRR0105</strain>
    </source>
</reference>
<feature type="domain" description="DNA polymerase zeta catalytic subunit N-terminal" evidence="2">
    <location>
        <begin position="276"/>
        <end position="323"/>
    </location>
</feature>
<evidence type="ECO:0000313" key="3">
    <source>
        <dbReference type="EMBL" id="KAK9411498.1"/>
    </source>
</evidence>
<dbReference type="AlphaFoldDB" id="A0AAW1CCU9"/>
<dbReference type="EMBL" id="JAOTOJ010000001">
    <property type="protein sequence ID" value="KAK9411498.1"/>
    <property type="molecule type" value="Genomic_DNA"/>
</dbReference>
<protein>
    <submittedName>
        <fullName evidence="3">DNA polymerase zeta catalytic subunit</fullName>
    </submittedName>
</protein>
<dbReference type="GO" id="GO:0042276">
    <property type="term" value="P:error-prone translesion synthesis"/>
    <property type="evidence" value="ECO:0007669"/>
    <property type="project" value="TreeGrafter"/>
</dbReference>
<feature type="region of interest" description="Disordered" evidence="1">
    <location>
        <begin position="32"/>
        <end position="69"/>
    </location>
</feature>
<dbReference type="Pfam" id="PF24065">
    <property type="entry name" value="REV3_N"/>
    <property type="match status" value="1"/>
</dbReference>
<dbReference type="PANTHER" id="PTHR45812:SF1">
    <property type="entry name" value="DNA POLYMERASE ZETA CATALYTIC SUBUNIT"/>
    <property type="match status" value="1"/>
</dbReference>
<gene>
    <name evidence="3" type="ORF">NXF25_002673</name>
</gene>
<dbReference type="Proteomes" id="UP001474421">
    <property type="component" value="Unassembled WGS sequence"/>
</dbReference>
<accession>A0AAW1CCU9</accession>
<dbReference type="PANTHER" id="PTHR45812">
    <property type="entry name" value="DNA POLYMERASE ZETA CATALYTIC SUBUNIT"/>
    <property type="match status" value="1"/>
</dbReference>
<name>A0AAW1CCU9_CROAD</name>
<keyword evidence="4" id="KW-1185">Reference proteome</keyword>
<dbReference type="InterPro" id="IPR030559">
    <property type="entry name" value="PolZ_Rev3"/>
</dbReference>
<evidence type="ECO:0000313" key="4">
    <source>
        <dbReference type="Proteomes" id="UP001474421"/>
    </source>
</evidence>
<dbReference type="GO" id="GO:0016035">
    <property type="term" value="C:zeta DNA polymerase complex"/>
    <property type="evidence" value="ECO:0007669"/>
    <property type="project" value="InterPro"/>
</dbReference>
<comment type="caution">
    <text evidence="3">The sequence shown here is derived from an EMBL/GenBank/DDBJ whole genome shotgun (WGS) entry which is preliminary data.</text>
</comment>
<dbReference type="GO" id="GO:0000724">
    <property type="term" value="P:double-strand break repair via homologous recombination"/>
    <property type="evidence" value="ECO:0007669"/>
    <property type="project" value="TreeGrafter"/>
</dbReference>
<proteinExistence type="predicted"/>
<evidence type="ECO:0000259" key="2">
    <source>
        <dbReference type="Pfam" id="PF24065"/>
    </source>
</evidence>
<sequence length="515" mass="56644">MVVLPRGSKVSDNQPPDQRTLQQLSRHLASIPGLSLAPPQNSCQRRAPQLGKKSGRHVPLPQRAAKAPPFLPLPPFSRLRSIHLSLPPQEQLRRGRRRKRSARRKRISQLLLITQFPSNALFQGAQGTHLPFELKGSTSEMAAKYDPLSYQWLARDVIIMATTTAAEKLLFWRCSTPRTKASSRLVLESWRQDGGGGRGEEKKKVETCERVRVSLPGRSRTARPFIRPSAGARARRACEERRRGLRSRCGRVRRAPASGCAQWSPSAAPLFVAANMFSVRVVTADYYMSSPLPGLDPCQSSFREAPVKKVPVVRVFGATPSGKDGRPLAPGTARAKEALLALGPCLPSCSAFWDGWTGVPRPPSLPPSLPLSLSLSHSLFAFRLATLARCSRSLPYLLPPPPPLPLRLNKLGGSRGPAWESRGKERQPPCTSEHCAGGDLRAAQGAFPSLGIAPRDPQLCSREVWVEDHGVFLCKEHNPSVCVVGSECSLSTPAFLYYDHNEIQLYKYCFCLMAV</sequence>
<organism evidence="3 4">
    <name type="scientific">Crotalus adamanteus</name>
    <name type="common">Eastern diamondback rattlesnake</name>
    <dbReference type="NCBI Taxonomy" id="8729"/>
    <lineage>
        <taxon>Eukaryota</taxon>
        <taxon>Metazoa</taxon>
        <taxon>Chordata</taxon>
        <taxon>Craniata</taxon>
        <taxon>Vertebrata</taxon>
        <taxon>Euteleostomi</taxon>
        <taxon>Lepidosauria</taxon>
        <taxon>Squamata</taxon>
        <taxon>Bifurcata</taxon>
        <taxon>Unidentata</taxon>
        <taxon>Episquamata</taxon>
        <taxon>Toxicofera</taxon>
        <taxon>Serpentes</taxon>
        <taxon>Colubroidea</taxon>
        <taxon>Viperidae</taxon>
        <taxon>Crotalinae</taxon>
        <taxon>Crotalus</taxon>
    </lineage>
</organism>
<evidence type="ECO:0000256" key="1">
    <source>
        <dbReference type="SAM" id="MobiDB-lite"/>
    </source>
</evidence>
<dbReference type="GO" id="GO:0005634">
    <property type="term" value="C:nucleus"/>
    <property type="evidence" value="ECO:0007669"/>
    <property type="project" value="TreeGrafter"/>
</dbReference>